<dbReference type="Gene3D" id="3.40.50.300">
    <property type="entry name" value="P-loop containing nucleotide triphosphate hydrolases"/>
    <property type="match status" value="1"/>
</dbReference>
<keyword evidence="2" id="KW-1185">Reference proteome</keyword>
<name>A0A6I4VSH5_9BACL</name>
<dbReference type="EMBL" id="WUUL01000003">
    <property type="protein sequence ID" value="MXQ53381.1"/>
    <property type="molecule type" value="Genomic_DNA"/>
</dbReference>
<dbReference type="AlphaFoldDB" id="A0A6I4VSH5"/>
<evidence type="ECO:0000313" key="1">
    <source>
        <dbReference type="EMBL" id="MXQ53381.1"/>
    </source>
</evidence>
<sequence>MAVDFNSLPQEKRLYSPSDERLLKLSVGRRLVVSLHGLPGGAKSTTEKDQMWCLYQLNDTNPPLVSITYPNGLTCVSVDADRYLSPEELSGDVEVTPERADEVYYLAQNWFGEVLRESDSIIFWPDAGDNDPARYANLSRAKQDYNCYIHVKFMRVDFNTAVLWNSGRLRKVSPDVMWRVYEKLEKAVEKLILYGDIDSWEIVDVAPVDFQAALQEMSLEELQKYFVELVESSLESVEDALQLRYALSAQMAWKNIKKVISWKNQILQAYKSREGFEQVKELVAKMEDAQQIAWRAWTELEKREPVRITMQLTDQAWESSAQVASKIRQLQEVISEEVSGFPQSISQVKMNNIETQQKIESLKSVITEIRKAAQQATESWDMAWTHYTKWEEGWENWKELYRGIPEEVDILGAGLESLQASIDFRDMGLDVPLKDLEASLDAQQKVLEAWRTDRIWRDPAWDEAVNSEYQALRTLNKKLSSRS</sequence>
<dbReference type="RefSeq" id="WP_160800729.1">
    <property type="nucleotide sequence ID" value="NZ_WUUL01000003.1"/>
</dbReference>
<gene>
    <name evidence="1" type="ORF">GSM42_06485</name>
</gene>
<evidence type="ECO:0000313" key="2">
    <source>
        <dbReference type="Proteomes" id="UP000430692"/>
    </source>
</evidence>
<protein>
    <submittedName>
        <fullName evidence="1">Uncharacterized protein</fullName>
    </submittedName>
</protein>
<dbReference type="Proteomes" id="UP000430692">
    <property type="component" value="Unassembled WGS sequence"/>
</dbReference>
<accession>A0A6I4VSH5</accession>
<proteinExistence type="predicted"/>
<organism evidence="1 2">
    <name type="scientific">Shimazuella alba</name>
    <dbReference type="NCBI Taxonomy" id="2690964"/>
    <lineage>
        <taxon>Bacteria</taxon>
        <taxon>Bacillati</taxon>
        <taxon>Bacillota</taxon>
        <taxon>Bacilli</taxon>
        <taxon>Bacillales</taxon>
        <taxon>Thermoactinomycetaceae</taxon>
        <taxon>Shimazuella</taxon>
    </lineage>
</organism>
<comment type="caution">
    <text evidence="1">The sequence shown here is derived from an EMBL/GenBank/DDBJ whole genome shotgun (WGS) entry which is preliminary data.</text>
</comment>
<reference evidence="1 2" key="1">
    <citation type="submission" date="2019-12" db="EMBL/GenBank/DDBJ databases">
        <title>Whole-genome analyses of novel actinobacteria.</title>
        <authorList>
            <person name="Sahin N."/>
            <person name="Saygin H."/>
        </authorList>
    </citation>
    <scope>NUCLEOTIDE SEQUENCE [LARGE SCALE GENOMIC DNA]</scope>
    <source>
        <strain evidence="1 2">KC615</strain>
    </source>
</reference>
<dbReference type="InterPro" id="IPR027417">
    <property type="entry name" value="P-loop_NTPase"/>
</dbReference>